<evidence type="ECO:0000256" key="5">
    <source>
        <dbReference type="ARBA" id="ARBA00023004"/>
    </source>
</evidence>
<dbReference type="EMBL" id="FRAP01000030">
    <property type="protein sequence ID" value="SHL46306.1"/>
    <property type="molecule type" value="Genomic_DNA"/>
</dbReference>
<dbReference type="GO" id="GO:0036199">
    <property type="term" value="F:cholest-4-en-3-one 26-monooxygenase activity"/>
    <property type="evidence" value="ECO:0007669"/>
    <property type="project" value="TreeGrafter"/>
</dbReference>
<dbReference type="OrthoDB" id="502624at2"/>
<keyword evidence="6" id="KW-0503">Monooxygenase</keyword>
<dbReference type="RefSeq" id="WP_073460369.1">
    <property type="nucleotide sequence ID" value="NZ_FRAP01000030.1"/>
</dbReference>
<evidence type="ECO:0000256" key="6">
    <source>
        <dbReference type="ARBA" id="ARBA00023033"/>
    </source>
</evidence>
<comment type="similarity">
    <text evidence="1">Belongs to the cytochrome P450 family.</text>
</comment>
<evidence type="ECO:0000313" key="8">
    <source>
        <dbReference type="Proteomes" id="UP000184363"/>
    </source>
</evidence>
<dbReference type="InterPro" id="IPR036396">
    <property type="entry name" value="Cyt_P450_sf"/>
</dbReference>
<keyword evidence="8" id="KW-1185">Reference proteome</keyword>
<dbReference type="PRINTS" id="PR00359">
    <property type="entry name" value="BP450"/>
</dbReference>
<dbReference type="FunFam" id="1.10.630.10:FF:000018">
    <property type="entry name" value="Cytochrome P450 monooxygenase"/>
    <property type="match status" value="1"/>
</dbReference>
<organism evidence="7 8">
    <name type="scientific">Pseudonocardia thermophila</name>
    <dbReference type="NCBI Taxonomy" id="1848"/>
    <lineage>
        <taxon>Bacteria</taxon>
        <taxon>Bacillati</taxon>
        <taxon>Actinomycetota</taxon>
        <taxon>Actinomycetes</taxon>
        <taxon>Pseudonocardiales</taxon>
        <taxon>Pseudonocardiaceae</taxon>
        <taxon>Pseudonocardia</taxon>
    </lineage>
</organism>
<proteinExistence type="inferred from homology"/>
<reference evidence="7 8" key="1">
    <citation type="submission" date="2016-11" db="EMBL/GenBank/DDBJ databases">
        <authorList>
            <person name="Jaros S."/>
            <person name="Januszkiewicz K."/>
            <person name="Wedrychowicz H."/>
        </authorList>
    </citation>
    <scope>NUCLEOTIDE SEQUENCE [LARGE SCALE GENOMIC DNA]</scope>
    <source>
        <strain evidence="7 8">DSM 43832</strain>
    </source>
</reference>
<dbReference type="PANTHER" id="PTHR46696">
    <property type="entry name" value="P450, PUTATIVE (EUROFUNG)-RELATED"/>
    <property type="match status" value="1"/>
</dbReference>
<dbReference type="InterPro" id="IPR002397">
    <property type="entry name" value="Cyt_P450_B"/>
</dbReference>
<dbReference type="STRING" id="1848.SAMN05443637_13012"/>
<dbReference type="InterPro" id="IPR001128">
    <property type="entry name" value="Cyt_P450"/>
</dbReference>
<sequence>MGVVTSDVDLSAARFAQGIPFETFAELRRSAPVYWYEPDRYWVVTSYELVRSINRDATVFSNTQGTTGAALRQEEGDEPLGVRTILTMDPPQHTVYRKMAARSFSRSAVRSWEPLIRRTAKELLSGFAERGGGDWGTEVAAPFPFRVMAELMGIPREHEEEVLKRVETQVIGDPVKGWSAEKAQQAVAEADEYAGWLLEEHRKHPRGGDLIDHLMEARIDGKPLTEAELRAWVNLYIGAGGETTKYLIAHGLLCLLENPEARRAVQEGCNLDPVVEEMLRYTTPVMHHSRWAMETVEVNGQVIEAGQRVTLWMISANRDESVFADPDRFDITRAPNHHDTFGPTGPHYCLGAGLARLEGKVFFEEARPYLDRMEIAGDIVRGTSNIFNVLVASPVAVR</sequence>
<keyword evidence="4" id="KW-0560">Oxidoreductase</keyword>
<evidence type="ECO:0000256" key="3">
    <source>
        <dbReference type="ARBA" id="ARBA00022723"/>
    </source>
</evidence>
<dbReference type="GO" id="GO:0006707">
    <property type="term" value="P:cholesterol catabolic process"/>
    <property type="evidence" value="ECO:0007669"/>
    <property type="project" value="TreeGrafter"/>
</dbReference>
<name>A0A1M7AUJ9_PSETH</name>
<dbReference type="PANTHER" id="PTHR46696:SF4">
    <property type="entry name" value="BIOTIN BIOSYNTHESIS CYTOCHROME P450"/>
    <property type="match status" value="1"/>
</dbReference>
<evidence type="ECO:0000313" key="7">
    <source>
        <dbReference type="EMBL" id="SHL46306.1"/>
    </source>
</evidence>
<evidence type="ECO:0000256" key="1">
    <source>
        <dbReference type="ARBA" id="ARBA00010617"/>
    </source>
</evidence>
<dbReference type="AlphaFoldDB" id="A0A1M7AUJ9"/>
<evidence type="ECO:0000256" key="2">
    <source>
        <dbReference type="ARBA" id="ARBA00022617"/>
    </source>
</evidence>
<keyword evidence="5" id="KW-0408">Iron</keyword>
<dbReference type="Gene3D" id="1.10.630.10">
    <property type="entry name" value="Cytochrome P450"/>
    <property type="match status" value="1"/>
</dbReference>
<dbReference type="Proteomes" id="UP000184363">
    <property type="component" value="Unassembled WGS sequence"/>
</dbReference>
<protein>
    <submittedName>
        <fullName evidence="7">Cytochrome P450</fullName>
    </submittedName>
</protein>
<evidence type="ECO:0000256" key="4">
    <source>
        <dbReference type="ARBA" id="ARBA00023002"/>
    </source>
</evidence>
<dbReference type="GO" id="GO:0008395">
    <property type="term" value="F:steroid hydroxylase activity"/>
    <property type="evidence" value="ECO:0007669"/>
    <property type="project" value="TreeGrafter"/>
</dbReference>
<keyword evidence="2" id="KW-0349">Heme</keyword>
<keyword evidence="3" id="KW-0479">Metal-binding</keyword>
<dbReference type="GO" id="GO:0005506">
    <property type="term" value="F:iron ion binding"/>
    <property type="evidence" value="ECO:0007669"/>
    <property type="project" value="InterPro"/>
</dbReference>
<accession>A0A1M7AUJ9</accession>
<dbReference type="GO" id="GO:0020037">
    <property type="term" value="F:heme binding"/>
    <property type="evidence" value="ECO:0007669"/>
    <property type="project" value="InterPro"/>
</dbReference>
<gene>
    <name evidence="7" type="ORF">SAMN05443637_13012</name>
</gene>
<dbReference type="Pfam" id="PF00067">
    <property type="entry name" value="p450"/>
    <property type="match status" value="1"/>
</dbReference>
<dbReference type="SUPFAM" id="SSF48264">
    <property type="entry name" value="Cytochrome P450"/>
    <property type="match status" value="1"/>
</dbReference>